<keyword evidence="1" id="KW-0472">Membrane</keyword>
<proteinExistence type="predicted"/>
<feature type="non-terminal residue" evidence="2">
    <location>
        <position position="1"/>
    </location>
</feature>
<dbReference type="Proteomes" id="UP001203338">
    <property type="component" value="Unassembled WGS sequence"/>
</dbReference>
<dbReference type="RefSeq" id="WP_249701925.1">
    <property type="nucleotide sequence ID" value="NZ_JAMFLX010000063.1"/>
</dbReference>
<keyword evidence="1" id="KW-1133">Transmembrane helix</keyword>
<protein>
    <submittedName>
        <fullName evidence="2">Uncharacterized protein</fullName>
    </submittedName>
</protein>
<feature type="transmembrane region" description="Helical" evidence="1">
    <location>
        <begin position="15"/>
        <end position="36"/>
    </location>
</feature>
<evidence type="ECO:0000313" key="2">
    <source>
        <dbReference type="EMBL" id="MCL6272236.1"/>
    </source>
</evidence>
<name>A0ABT0PLW0_9GAMM</name>
<sequence length="143" mass="16091">AKSSIESMESKKIKWLIYTVVVGLIPILSRLLVWGVTKGNVVEIFVPSDFISFGLVLHISNINEIEHFDNIDRNWKTVQNGTSICFIAFYSILYSLTLFGDKFIDQSAIKFCTIGLAIISFSLSYSVYDRVSNHRTETQGVSA</sequence>
<evidence type="ECO:0000256" key="1">
    <source>
        <dbReference type="SAM" id="Phobius"/>
    </source>
</evidence>
<dbReference type="EMBL" id="JAMFLX010000063">
    <property type="protein sequence ID" value="MCL6272236.1"/>
    <property type="molecule type" value="Genomic_DNA"/>
</dbReference>
<feature type="transmembrane region" description="Helical" evidence="1">
    <location>
        <begin position="81"/>
        <end position="99"/>
    </location>
</feature>
<keyword evidence="1" id="KW-0812">Transmembrane</keyword>
<keyword evidence="3" id="KW-1185">Reference proteome</keyword>
<reference evidence="2 3" key="1">
    <citation type="submission" date="2022-05" db="EMBL/GenBank/DDBJ databases">
        <authorList>
            <person name="Park J.-S."/>
        </authorList>
    </citation>
    <scope>NUCLEOTIDE SEQUENCE [LARGE SCALE GENOMIC DNA]</scope>
    <source>
        <strain evidence="2 3">2012CJ34-2</strain>
    </source>
</reference>
<organism evidence="2 3">
    <name type="scientific">Parendozoicomonas callyspongiae</name>
    <dbReference type="NCBI Taxonomy" id="2942213"/>
    <lineage>
        <taxon>Bacteria</taxon>
        <taxon>Pseudomonadati</taxon>
        <taxon>Pseudomonadota</taxon>
        <taxon>Gammaproteobacteria</taxon>
        <taxon>Oceanospirillales</taxon>
        <taxon>Endozoicomonadaceae</taxon>
        <taxon>Parendozoicomonas</taxon>
    </lineage>
</organism>
<accession>A0ABT0PLW0</accession>
<feature type="transmembrane region" description="Helical" evidence="1">
    <location>
        <begin position="111"/>
        <end position="128"/>
    </location>
</feature>
<comment type="caution">
    <text evidence="2">The sequence shown here is derived from an EMBL/GenBank/DDBJ whole genome shotgun (WGS) entry which is preliminary data.</text>
</comment>
<evidence type="ECO:0000313" key="3">
    <source>
        <dbReference type="Proteomes" id="UP001203338"/>
    </source>
</evidence>
<gene>
    <name evidence="2" type="ORF">M3P05_20145</name>
</gene>